<dbReference type="GO" id="GO:0047617">
    <property type="term" value="F:fatty acyl-CoA hydrolase activity"/>
    <property type="evidence" value="ECO:0007669"/>
    <property type="project" value="TreeGrafter"/>
</dbReference>
<sequence length="143" mass="16165">MARIHLTLPDEFIFTTELPVRVSDLNYGAHVGNDSILTLMQEARVIFYRTLGFKDEISFEGSIGQIIADAAIQYKSEAFLGELLIIKIAVDDFSKYGFDMYYVIENKETGKEVARGKTGVVCFDYEKRKIATIPDVLLSKLKL</sequence>
<dbReference type="InterPro" id="IPR029069">
    <property type="entry name" value="HotDog_dom_sf"/>
</dbReference>
<name>A0A1T5LPT1_9BACT</name>
<dbReference type="Proteomes" id="UP000190961">
    <property type="component" value="Unassembled WGS sequence"/>
</dbReference>
<dbReference type="AlphaFoldDB" id="A0A1T5LPT1"/>
<gene>
    <name evidence="3" type="ORF">SAMN05660236_3667</name>
</gene>
<proteinExistence type="inferred from homology"/>
<dbReference type="SUPFAM" id="SSF54637">
    <property type="entry name" value="Thioesterase/thiol ester dehydrase-isomerase"/>
    <property type="match status" value="1"/>
</dbReference>
<dbReference type="OrthoDB" id="333038at2"/>
<protein>
    <submittedName>
        <fullName evidence="3">Acyl-CoA thioester hydrolase, YbgC/YbaW family</fullName>
    </submittedName>
</protein>
<dbReference type="CDD" id="cd00586">
    <property type="entry name" value="4HBT"/>
    <property type="match status" value="1"/>
</dbReference>
<dbReference type="Pfam" id="PF13279">
    <property type="entry name" value="4HBT_2"/>
    <property type="match status" value="1"/>
</dbReference>
<dbReference type="InterPro" id="IPR050563">
    <property type="entry name" value="4-hydroxybenzoyl-CoA_TE"/>
</dbReference>
<dbReference type="STRING" id="688867.SAMN05660236_3667"/>
<evidence type="ECO:0000313" key="3">
    <source>
        <dbReference type="EMBL" id="SKC77993.1"/>
    </source>
</evidence>
<dbReference type="Gene3D" id="3.10.129.10">
    <property type="entry name" value="Hotdog Thioesterase"/>
    <property type="match status" value="1"/>
</dbReference>
<evidence type="ECO:0000313" key="4">
    <source>
        <dbReference type="Proteomes" id="UP000190961"/>
    </source>
</evidence>
<dbReference type="RefSeq" id="WP_079688174.1">
    <property type="nucleotide sequence ID" value="NZ_FUZU01000002.1"/>
</dbReference>
<evidence type="ECO:0000256" key="2">
    <source>
        <dbReference type="ARBA" id="ARBA00022801"/>
    </source>
</evidence>
<comment type="similarity">
    <text evidence="1">Belongs to the 4-hydroxybenzoyl-CoA thioesterase family.</text>
</comment>
<accession>A0A1T5LPT1</accession>
<keyword evidence="2 3" id="KW-0378">Hydrolase</keyword>
<keyword evidence="4" id="KW-1185">Reference proteome</keyword>
<dbReference type="PANTHER" id="PTHR31793:SF27">
    <property type="entry name" value="NOVEL THIOESTERASE SUPERFAMILY DOMAIN AND SAPOSIN A-TYPE DOMAIN CONTAINING PROTEIN (0610012H03RIK)"/>
    <property type="match status" value="1"/>
</dbReference>
<reference evidence="3 4" key="1">
    <citation type="submission" date="2017-02" db="EMBL/GenBank/DDBJ databases">
        <authorList>
            <person name="Peterson S.W."/>
        </authorList>
    </citation>
    <scope>NUCLEOTIDE SEQUENCE [LARGE SCALE GENOMIC DNA]</scope>
    <source>
        <strain evidence="3 4">DSM 25262</strain>
    </source>
</reference>
<dbReference type="EMBL" id="FUZU01000002">
    <property type="protein sequence ID" value="SKC77993.1"/>
    <property type="molecule type" value="Genomic_DNA"/>
</dbReference>
<organism evidence="3 4">
    <name type="scientific">Ohtaekwangia koreensis</name>
    <dbReference type="NCBI Taxonomy" id="688867"/>
    <lineage>
        <taxon>Bacteria</taxon>
        <taxon>Pseudomonadati</taxon>
        <taxon>Bacteroidota</taxon>
        <taxon>Cytophagia</taxon>
        <taxon>Cytophagales</taxon>
        <taxon>Fulvivirgaceae</taxon>
        <taxon>Ohtaekwangia</taxon>
    </lineage>
</organism>
<dbReference type="PANTHER" id="PTHR31793">
    <property type="entry name" value="4-HYDROXYBENZOYL-COA THIOESTERASE FAMILY MEMBER"/>
    <property type="match status" value="1"/>
</dbReference>
<evidence type="ECO:0000256" key="1">
    <source>
        <dbReference type="ARBA" id="ARBA00005953"/>
    </source>
</evidence>